<proteinExistence type="predicted"/>
<reference evidence="2 3" key="1">
    <citation type="journal article" date="2013" name="Genome Announc.">
        <title>Draft genome sequences for three mercury-methylating, sulfate-reducing bacteria.</title>
        <authorList>
            <person name="Brown S.D."/>
            <person name="Hurt R.A.Jr."/>
            <person name="Gilmour C.C."/>
            <person name="Elias D.A."/>
        </authorList>
    </citation>
    <scope>NUCLEOTIDE SEQUENCE [LARGE SCALE GENOMIC DNA]</scope>
    <source>
        <strain evidence="2 3">DSM 16529</strain>
    </source>
</reference>
<name>S7T938_9BACT</name>
<feature type="compositionally biased region" description="Basic and acidic residues" evidence="1">
    <location>
        <begin position="121"/>
        <end position="130"/>
    </location>
</feature>
<evidence type="ECO:0000256" key="1">
    <source>
        <dbReference type="SAM" id="MobiDB-lite"/>
    </source>
</evidence>
<sequence>MFTSNRNGTDAAHGRRRHGSGQAMSTGDFIREAFEQVRREHVPDGHLLMEHLKDEEYSTEDAMGVTFGNRGTLQRLYDQGKVKPESDALFREALGLPPRAQPTAASAAGSALARAPGAAAHEARRLHEKQSAAPSQSVAPAAPSSRRQAPGVAAAIDRTADGIGTAARRAWDTVTGNEDLHEGAAKGFKMAGKVAVYAGGRIAEDVLTATAMGRASKIARTVPQIGGMARAGIDAIASNKKYLDVYDDFNNLPGEMRELGSDLARIGKRTRNRR</sequence>
<feature type="region of interest" description="Disordered" evidence="1">
    <location>
        <begin position="100"/>
        <end position="153"/>
    </location>
</feature>
<dbReference type="AlphaFoldDB" id="S7T938"/>
<evidence type="ECO:0000313" key="2">
    <source>
        <dbReference type="EMBL" id="EPR33050.1"/>
    </source>
</evidence>
<evidence type="ECO:0000313" key="3">
    <source>
        <dbReference type="Proteomes" id="UP000014975"/>
    </source>
</evidence>
<feature type="compositionally biased region" description="Low complexity" evidence="1">
    <location>
        <begin position="100"/>
        <end position="120"/>
    </location>
</feature>
<keyword evidence="3" id="KW-1185">Reference proteome</keyword>
<dbReference type="EMBL" id="ATHI01000026">
    <property type="protein sequence ID" value="EPR33050.1"/>
    <property type="molecule type" value="Genomic_DNA"/>
</dbReference>
<feature type="region of interest" description="Disordered" evidence="1">
    <location>
        <begin position="1"/>
        <end position="25"/>
    </location>
</feature>
<gene>
    <name evidence="2" type="ORF">dsat_0491</name>
</gene>
<feature type="compositionally biased region" description="Low complexity" evidence="1">
    <location>
        <begin position="131"/>
        <end position="150"/>
    </location>
</feature>
<comment type="caution">
    <text evidence="2">The sequence shown here is derived from an EMBL/GenBank/DDBJ whole genome shotgun (WGS) entry which is preliminary data.</text>
</comment>
<accession>S7T938</accession>
<dbReference type="Proteomes" id="UP000014975">
    <property type="component" value="Unassembled WGS sequence"/>
</dbReference>
<dbReference type="PATRIC" id="fig|1121439.3.peg.1846"/>
<protein>
    <submittedName>
        <fullName evidence="2">Uncharacterized protein</fullName>
    </submittedName>
</protein>
<organism evidence="2 3">
    <name type="scientific">Alkalidesulfovibrio alkalitolerans DSM 16529</name>
    <dbReference type="NCBI Taxonomy" id="1121439"/>
    <lineage>
        <taxon>Bacteria</taxon>
        <taxon>Pseudomonadati</taxon>
        <taxon>Thermodesulfobacteriota</taxon>
        <taxon>Desulfovibrionia</taxon>
        <taxon>Desulfovibrionales</taxon>
        <taxon>Desulfovibrionaceae</taxon>
        <taxon>Alkalidesulfovibrio</taxon>
    </lineage>
</organism>